<feature type="non-terminal residue" evidence="4">
    <location>
        <position position="1"/>
    </location>
</feature>
<keyword evidence="1" id="KW-0245">EGF-like domain</keyword>
<sequence>MICNNQMVYLVLFLLFFKINSKSFNFDCSPGCSSKCITNYTCNTLCSENYDQDNSCQHCTHNSVIFNSKYPVFINNNFDCIKSTNRIDKMSWLPNDSFIQELSFNKKFNFNLNQESDIDYSFCYHKQKFRIGKWFKINMDNLITSQLIISVFKTTNCENDIYIDLTNSPKNLLKAECISFVDLDSASKGNNVRIPKIRPKSLTNGEPFYYYIYISITKLCDVDIEVEAIVGKGEDPAPYVNLNQDDITFLHDSVNKTKSVVFPFSSQGVYVYPICFIAQLYKFVVFTVEFQGNYSLLIDGTKINRNNLLEEFLYYENEDGTVSNECVQLWTGKRYGALAGTQNLGVVVKIDGSPNIRYFAILSKDHSSPVEIEFSVVCPDHCGDNDPSGSRGKCSVSDKMCVCNPGYGGDDCHKLCYYNGSWQTDNSDLCFFGEPWCDQYCHCNKGKILKNHLCVSKECLNHKAGSDDEC</sequence>
<keyword evidence="5" id="KW-1185">Reference proteome</keyword>
<dbReference type="EMBL" id="KB206538">
    <property type="protein sequence ID" value="ELP89977.1"/>
    <property type="molecule type" value="Genomic_DNA"/>
</dbReference>
<keyword evidence="1" id="KW-1015">Disulfide bond</keyword>
<organism evidence="4 5">
    <name type="scientific">Entamoeba invadens IP1</name>
    <dbReference type="NCBI Taxonomy" id="370355"/>
    <lineage>
        <taxon>Eukaryota</taxon>
        <taxon>Amoebozoa</taxon>
        <taxon>Evosea</taxon>
        <taxon>Archamoebae</taxon>
        <taxon>Mastigamoebida</taxon>
        <taxon>Entamoebidae</taxon>
        <taxon>Entamoeba</taxon>
    </lineage>
</organism>
<feature type="signal peptide" evidence="2">
    <location>
        <begin position="1"/>
        <end position="21"/>
    </location>
</feature>
<dbReference type="OrthoDB" id="19903at2759"/>
<feature type="non-terminal residue" evidence="4">
    <location>
        <position position="470"/>
    </location>
</feature>
<dbReference type="GeneID" id="14888941"/>
<dbReference type="KEGG" id="eiv:EIN_302560"/>
<dbReference type="RefSeq" id="XP_004256748.1">
    <property type="nucleotide sequence ID" value="XM_004256700.1"/>
</dbReference>
<evidence type="ECO:0000259" key="3">
    <source>
        <dbReference type="PROSITE" id="PS50026"/>
    </source>
</evidence>
<evidence type="ECO:0000313" key="5">
    <source>
        <dbReference type="Proteomes" id="UP000014680"/>
    </source>
</evidence>
<comment type="caution">
    <text evidence="1">Lacks conserved residue(s) required for the propagation of feature annotation.</text>
</comment>
<keyword evidence="4" id="KW-0808">Transferase</keyword>
<reference evidence="4 5" key="1">
    <citation type="submission" date="2012-10" db="EMBL/GenBank/DDBJ databases">
        <authorList>
            <person name="Zafar N."/>
            <person name="Inman J."/>
            <person name="Hall N."/>
            <person name="Lorenzi H."/>
            <person name="Caler E."/>
        </authorList>
    </citation>
    <scope>NUCLEOTIDE SEQUENCE [LARGE SCALE GENOMIC DNA]</scope>
    <source>
        <strain evidence="4 5">IP1</strain>
    </source>
</reference>
<dbReference type="AlphaFoldDB" id="A0A0A1U6F7"/>
<dbReference type="InterPro" id="IPR000742">
    <property type="entry name" value="EGF"/>
</dbReference>
<dbReference type="PROSITE" id="PS00022">
    <property type="entry name" value="EGF_1"/>
    <property type="match status" value="1"/>
</dbReference>
<gene>
    <name evidence="4" type="ORF">EIN_302560</name>
</gene>
<protein>
    <submittedName>
        <fullName evidence="4">Protein tyrosine kinase domain containing protein</fullName>
    </submittedName>
</protein>
<proteinExistence type="predicted"/>
<dbReference type="VEuPathDB" id="AmoebaDB:EIN_302560"/>
<evidence type="ECO:0000256" key="2">
    <source>
        <dbReference type="SAM" id="SignalP"/>
    </source>
</evidence>
<keyword evidence="2" id="KW-0732">Signal</keyword>
<feature type="disulfide bond" evidence="1">
    <location>
        <begin position="403"/>
        <end position="412"/>
    </location>
</feature>
<name>A0A0A1U6F7_ENTIV</name>
<dbReference type="Proteomes" id="UP000014680">
    <property type="component" value="Unassembled WGS sequence"/>
</dbReference>
<keyword evidence="4" id="KW-0418">Kinase</keyword>
<feature type="domain" description="EGF-like" evidence="3">
    <location>
        <begin position="379"/>
        <end position="413"/>
    </location>
</feature>
<feature type="chain" id="PRO_5001990887" evidence="2">
    <location>
        <begin position="22"/>
        <end position="470"/>
    </location>
</feature>
<evidence type="ECO:0000256" key="1">
    <source>
        <dbReference type="PROSITE-ProRule" id="PRU00076"/>
    </source>
</evidence>
<accession>A0A0A1U6F7</accession>
<dbReference type="PROSITE" id="PS50026">
    <property type="entry name" value="EGF_3"/>
    <property type="match status" value="1"/>
</dbReference>
<dbReference type="GO" id="GO:0016301">
    <property type="term" value="F:kinase activity"/>
    <property type="evidence" value="ECO:0007669"/>
    <property type="project" value="UniProtKB-KW"/>
</dbReference>
<evidence type="ECO:0000313" key="4">
    <source>
        <dbReference type="EMBL" id="ELP89977.1"/>
    </source>
</evidence>